<evidence type="ECO:0000313" key="1">
    <source>
        <dbReference type="EMBL" id="RTG83307.1"/>
    </source>
</evidence>
<reference evidence="1 2" key="1">
    <citation type="journal article" date="2019" name="PLoS Pathog.">
        <title>Genome sequence of the bovine parasite Schistosoma bovis Tanzania.</title>
        <authorList>
            <person name="Oey H."/>
            <person name="Zakrzewski M."/>
            <person name="Gobert G."/>
            <person name="Gravermann K."/>
            <person name="Stoye J."/>
            <person name="Jones M."/>
            <person name="Mcmanus D."/>
            <person name="Krause L."/>
        </authorList>
    </citation>
    <scope>NUCLEOTIDE SEQUENCE [LARGE SCALE GENOMIC DNA]</scope>
    <source>
        <strain evidence="1 2">TAN1997</strain>
    </source>
</reference>
<organism evidence="1 2">
    <name type="scientific">Schistosoma bovis</name>
    <name type="common">Blood fluke</name>
    <dbReference type="NCBI Taxonomy" id="6184"/>
    <lineage>
        <taxon>Eukaryota</taxon>
        <taxon>Metazoa</taxon>
        <taxon>Spiralia</taxon>
        <taxon>Lophotrochozoa</taxon>
        <taxon>Platyhelminthes</taxon>
        <taxon>Trematoda</taxon>
        <taxon>Digenea</taxon>
        <taxon>Strigeidida</taxon>
        <taxon>Schistosomatoidea</taxon>
        <taxon>Schistosomatidae</taxon>
        <taxon>Schistosoma</taxon>
    </lineage>
</organism>
<proteinExistence type="predicted"/>
<evidence type="ECO:0000313" key="2">
    <source>
        <dbReference type="Proteomes" id="UP000290809"/>
    </source>
</evidence>
<dbReference type="AlphaFoldDB" id="A0A430Q6J3"/>
<gene>
    <name evidence="1" type="ORF">DC041_0007888</name>
</gene>
<name>A0A430Q6J3_SCHBO</name>
<evidence type="ECO:0008006" key="3">
    <source>
        <dbReference type="Google" id="ProtNLM"/>
    </source>
</evidence>
<keyword evidence="2" id="KW-1185">Reference proteome</keyword>
<sequence>MHSSNNLIDDKCPMCSINMETWNTERKQLHKNTCCETFVNKMHSSNNLIDDKCPMCSINMETWNTERKQLHKNTCCETFASRTHLKRCASKLNMDLFSLMSLSCRDHRFIRHENEDLHTACALSLSLDEEVKQRKSEAILAQKIDPIDLDSPSHLLLSSEKRERIFAEKLESILLEECEQLSPKQSIKSENKCDTSELSPMFSNTLSKCSSYMTNIPSNPLLSMIGNNLCSDLCLILDEGDIIPAHKFIFAAWNLNIDYSQ</sequence>
<comment type="caution">
    <text evidence="1">The sequence shown here is derived from an EMBL/GenBank/DDBJ whole genome shotgun (WGS) entry which is preliminary data.</text>
</comment>
<protein>
    <recommendedName>
        <fullName evidence="3">BTB domain-containing protein</fullName>
    </recommendedName>
</protein>
<accession>A0A430Q6J3</accession>
<dbReference type="Proteomes" id="UP000290809">
    <property type="component" value="Unassembled WGS sequence"/>
</dbReference>
<feature type="non-terminal residue" evidence="1">
    <location>
        <position position="261"/>
    </location>
</feature>
<dbReference type="EMBL" id="QMKO01002502">
    <property type="protein sequence ID" value="RTG83307.1"/>
    <property type="molecule type" value="Genomic_DNA"/>
</dbReference>